<dbReference type="Proteomes" id="UP000183107">
    <property type="component" value="Unassembled WGS sequence"/>
</dbReference>
<protein>
    <submittedName>
        <fullName evidence="1">Uncharacterized protein</fullName>
    </submittedName>
</protein>
<dbReference type="AlphaFoldDB" id="A0A1I4Y2M5"/>
<accession>A0A1I4Y2M5</accession>
<dbReference type="EMBL" id="FOVJ01000001">
    <property type="protein sequence ID" value="SFN32391.1"/>
    <property type="molecule type" value="Genomic_DNA"/>
</dbReference>
<sequence length="90" mass="10180">MDSKLDKSILATLENARRTSAQVSELMMIALRRFHPDVADEVDDLLELDQIRLVVQSDSVELKLFAIDQQNNAVGGQPLLTYRPQDKTCH</sequence>
<dbReference type="RefSeq" id="WP_074794143.1">
    <property type="nucleotide sequence ID" value="NZ_FOVJ01000001.1"/>
</dbReference>
<evidence type="ECO:0000313" key="1">
    <source>
        <dbReference type="EMBL" id="SFN32391.1"/>
    </source>
</evidence>
<keyword evidence="2" id="KW-1185">Reference proteome</keyword>
<gene>
    <name evidence="1" type="ORF">SAMN05216386_0478</name>
</gene>
<name>A0A1I4Y2M5_9PROT</name>
<proteinExistence type="predicted"/>
<organism evidence="1 2">
    <name type="scientific">Nitrosospira briensis</name>
    <dbReference type="NCBI Taxonomy" id="35799"/>
    <lineage>
        <taxon>Bacteria</taxon>
        <taxon>Pseudomonadati</taxon>
        <taxon>Pseudomonadota</taxon>
        <taxon>Betaproteobacteria</taxon>
        <taxon>Nitrosomonadales</taxon>
        <taxon>Nitrosomonadaceae</taxon>
        <taxon>Nitrosospira</taxon>
    </lineage>
</organism>
<evidence type="ECO:0000313" key="2">
    <source>
        <dbReference type="Proteomes" id="UP000183107"/>
    </source>
</evidence>
<reference evidence="2" key="1">
    <citation type="submission" date="2016-10" db="EMBL/GenBank/DDBJ databases">
        <authorList>
            <person name="Varghese N."/>
        </authorList>
    </citation>
    <scope>NUCLEOTIDE SEQUENCE [LARGE SCALE GENOMIC DNA]</scope>
    <source>
        <strain evidence="2">Nsp8</strain>
    </source>
</reference>